<accession>D1AI83</accession>
<dbReference type="AlphaFoldDB" id="D1AI83"/>
<reference evidence="2" key="1">
    <citation type="submission" date="2009-09" db="EMBL/GenBank/DDBJ databases">
        <title>The complete chromosome of Sebaldella termitidis ATCC 33386.</title>
        <authorList>
            <consortium name="US DOE Joint Genome Institute (JGI-PGF)"/>
            <person name="Lucas S."/>
            <person name="Copeland A."/>
            <person name="Lapidus A."/>
            <person name="Glavina del Rio T."/>
            <person name="Dalin E."/>
            <person name="Tice H."/>
            <person name="Bruce D."/>
            <person name="Goodwin L."/>
            <person name="Pitluck S."/>
            <person name="Kyrpides N."/>
            <person name="Mavromatis K."/>
            <person name="Ivanova N."/>
            <person name="Mikhailova N."/>
            <person name="Sims D."/>
            <person name="Meincke L."/>
            <person name="Brettin T."/>
            <person name="Detter J.C."/>
            <person name="Han C."/>
            <person name="Larimer F."/>
            <person name="Land M."/>
            <person name="Hauser L."/>
            <person name="Markowitz V."/>
            <person name="Cheng J.F."/>
            <person name="Hugenholtz P."/>
            <person name="Woyke T."/>
            <person name="Wu D."/>
            <person name="Eisen J.A."/>
        </authorList>
    </citation>
    <scope>NUCLEOTIDE SEQUENCE [LARGE SCALE GENOMIC DNA]</scope>
    <source>
        <strain evidence="2">ATCC 33386 / NCTC 11300</strain>
    </source>
</reference>
<dbReference type="RefSeq" id="WP_012861063.1">
    <property type="nucleotide sequence ID" value="NC_013517.1"/>
</dbReference>
<dbReference type="KEGG" id="str:Sterm_1608"/>
<proteinExistence type="predicted"/>
<dbReference type="STRING" id="526218.Sterm_1608"/>
<sequence>MKDYGKYKPLIEKIMENNTGKITLTKRTVHRNSYIFSVGKTQFLQSSIIFENDEITVFQEGVSQENIRLVSEVFKNEKILEER</sequence>
<dbReference type="HOGENOM" id="CLU_2540676_0_0_0"/>
<evidence type="ECO:0000313" key="1">
    <source>
        <dbReference type="EMBL" id="ACZ08467.1"/>
    </source>
</evidence>
<gene>
    <name evidence="1" type="ordered locus">Sterm_1608</name>
</gene>
<organism evidence="1 2">
    <name type="scientific">Sebaldella termitidis (strain ATCC 33386 / NCTC 11300)</name>
    <dbReference type="NCBI Taxonomy" id="526218"/>
    <lineage>
        <taxon>Bacteria</taxon>
        <taxon>Fusobacteriati</taxon>
        <taxon>Fusobacteriota</taxon>
        <taxon>Fusobacteriia</taxon>
        <taxon>Fusobacteriales</taxon>
        <taxon>Leptotrichiaceae</taxon>
        <taxon>Sebaldella</taxon>
    </lineage>
</organism>
<dbReference type="Proteomes" id="UP000000845">
    <property type="component" value="Chromosome"/>
</dbReference>
<name>D1AI83_SEBTE</name>
<reference evidence="1 2" key="2">
    <citation type="journal article" date="2010" name="Stand. Genomic Sci.">
        <title>Complete genome sequence of Sebaldella termitidis type strain (NCTC 11300).</title>
        <authorList>
            <person name="Harmon-Smith M."/>
            <person name="Celia L."/>
            <person name="Chertkov O."/>
            <person name="Lapidus A."/>
            <person name="Copeland A."/>
            <person name="Glavina Del Rio T."/>
            <person name="Nolan M."/>
            <person name="Lucas S."/>
            <person name="Tice H."/>
            <person name="Cheng J.F."/>
            <person name="Han C."/>
            <person name="Detter J.C."/>
            <person name="Bruce D."/>
            <person name="Goodwin L."/>
            <person name="Pitluck S."/>
            <person name="Pati A."/>
            <person name="Liolios K."/>
            <person name="Ivanova N."/>
            <person name="Mavromatis K."/>
            <person name="Mikhailova N."/>
            <person name="Chen A."/>
            <person name="Palaniappan K."/>
            <person name="Land M."/>
            <person name="Hauser L."/>
            <person name="Chang Y.J."/>
            <person name="Jeffries C.D."/>
            <person name="Brettin T."/>
            <person name="Goker M."/>
            <person name="Beck B."/>
            <person name="Bristow J."/>
            <person name="Eisen J.A."/>
            <person name="Markowitz V."/>
            <person name="Hugenholtz P."/>
            <person name="Kyrpides N.C."/>
            <person name="Klenk H.P."/>
            <person name="Chen F."/>
        </authorList>
    </citation>
    <scope>NUCLEOTIDE SEQUENCE [LARGE SCALE GENOMIC DNA]</scope>
    <source>
        <strain evidence="2">ATCC 33386 / NCTC 11300</strain>
    </source>
</reference>
<dbReference type="EMBL" id="CP001739">
    <property type="protein sequence ID" value="ACZ08467.1"/>
    <property type="molecule type" value="Genomic_DNA"/>
</dbReference>
<evidence type="ECO:0000313" key="2">
    <source>
        <dbReference type="Proteomes" id="UP000000845"/>
    </source>
</evidence>
<protein>
    <submittedName>
        <fullName evidence="1">Uncharacterized protein</fullName>
    </submittedName>
</protein>
<keyword evidence="2" id="KW-1185">Reference proteome</keyword>